<evidence type="ECO:0000256" key="8">
    <source>
        <dbReference type="ARBA" id="ARBA00022679"/>
    </source>
</evidence>
<reference evidence="22 23" key="1">
    <citation type="journal article" date="2014" name="Nat. Commun.">
        <title>Klebsormidium flaccidum genome reveals primary factors for plant terrestrial adaptation.</title>
        <authorList>
            <person name="Hori K."/>
            <person name="Maruyama F."/>
            <person name="Fujisawa T."/>
            <person name="Togashi T."/>
            <person name="Yamamoto N."/>
            <person name="Seo M."/>
            <person name="Sato S."/>
            <person name="Yamada T."/>
            <person name="Mori H."/>
            <person name="Tajima N."/>
            <person name="Moriyama T."/>
            <person name="Ikeuchi M."/>
            <person name="Watanabe M."/>
            <person name="Wada H."/>
            <person name="Kobayashi K."/>
            <person name="Saito M."/>
            <person name="Masuda T."/>
            <person name="Sasaki-Sekimoto Y."/>
            <person name="Mashiguchi K."/>
            <person name="Awai K."/>
            <person name="Shimojima M."/>
            <person name="Masuda S."/>
            <person name="Iwai M."/>
            <person name="Nobusawa T."/>
            <person name="Narise T."/>
            <person name="Kondo S."/>
            <person name="Saito H."/>
            <person name="Sato R."/>
            <person name="Murakawa M."/>
            <person name="Ihara Y."/>
            <person name="Oshima-Yamada Y."/>
            <person name="Ohtaka K."/>
            <person name="Satoh M."/>
            <person name="Sonobe K."/>
            <person name="Ishii M."/>
            <person name="Ohtani R."/>
            <person name="Kanamori-Sato M."/>
            <person name="Honoki R."/>
            <person name="Miyazaki D."/>
            <person name="Mochizuki H."/>
            <person name="Umetsu J."/>
            <person name="Higashi K."/>
            <person name="Shibata D."/>
            <person name="Kamiya Y."/>
            <person name="Sato N."/>
            <person name="Nakamura Y."/>
            <person name="Tabata S."/>
            <person name="Ida S."/>
            <person name="Kurokawa K."/>
            <person name="Ohta H."/>
        </authorList>
    </citation>
    <scope>NUCLEOTIDE SEQUENCE [LARGE SCALE GENOMIC DNA]</scope>
    <source>
        <strain evidence="22 23">NIES-2285</strain>
    </source>
</reference>
<comment type="similarity">
    <text evidence="4">Belongs to the pex2/pex10/pex12 family.</text>
</comment>
<evidence type="ECO:0000256" key="5">
    <source>
        <dbReference type="ARBA" id="ARBA00012483"/>
    </source>
</evidence>
<comment type="pathway">
    <text evidence="3">Protein modification; protein ubiquitination.</text>
</comment>
<keyword evidence="15 20" id="KW-1133">Transmembrane helix</keyword>
<dbReference type="InterPro" id="IPR006845">
    <property type="entry name" value="Pex_N"/>
</dbReference>
<dbReference type="AlphaFoldDB" id="A0A1Y1HZ50"/>
<evidence type="ECO:0000256" key="16">
    <source>
        <dbReference type="ARBA" id="ARBA00023136"/>
    </source>
</evidence>
<keyword evidence="10" id="KW-0479">Metal-binding</keyword>
<evidence type="ECO:0000256" key="19">
    <source>
        <dbReference type="SAM" id="MobiDB-lite"/>
    </source>
</evidence>
<feature type="region of interest" description="Disordered" evidence="19">
    <location>
        <begin position="1"/>
        <end position="20"/>
    </location>
</feature>
<gene>
    <name evidence="22" type="ORF">KFL_001690180</name>
</gene>
<evidence type="ECO:0000256" key="2">
    <source>
        <dbReference type="ARBA" id="ARBA00004585"/>
    </source>
</evidence>
<dbReference type="STRING" id="105231.A0A1Y1HZ50"/>
<keyword evidence="16 20" id="KW-0472">Membrane</keyword>
<feature type="region of interest" description="Disordered" evidence="19">
    <location>
        <begin position="147"/>
        <end position="170"/>
    </location>
</feature>
<evidence type="ECO:0000259" key="21">
    <source>
        <dbReference type="PROSITE" id="PS50089"/>
    </source>
</evidence>
<evidence type="ECO:0000256" key="15">
    <source>
        <dbReference type="ARBA" id="ARBA00022989"/>
    </source>
</evidence>
<keyword evidence="8" id="KW-0808">Transferase</keyword>
<evidence type="ECO:0000256" key="20">
    <source>
        <dbReference type="SAM" id="Phobius"/>
    </source>
</evidence>
<proteinExistence type="inferred from homology"/>
<dbReference type="Proteomes" id="UP000054558">
    <property type="component" value="Unassembled WGS sequence"/>
</dbReference>
<feature type="region of interest" description="Disordered" evidence="19">
    <location>
        <begin position="184"/>
        <end position="215"/>
    </location>
</feature>
<keyword evidence="12" id="KW-0833">Ubl conjugation pathway</keyword>
<dbReference type="GO" id="GO:0061630">
    <property type="term" value="F:ubiquitin protein ligase activity"/>
    <property type="evidence" value="ECO:0007669"/>
    <property type="project" value="UniProtKB-EC"/>
</dbReference>
<dbReference type="GO" id="GO:0008270">
    <property type="term" value="F:zinc ion binding"/>
    <property type="evidence" value="ECO:0007669"/>
    <property type="project" value="UniProtKB-KW"/>
</dbReference>
<dbReference type="GO" id="GO:0005778">
    <property type="term" value="C:peroxisomal membrane"/>
    <property type="evidence" value="ECO:0000318"/>
    <property type="project" value="GO_Central"/>
</dbReference>
<dbReference type="OMA" id="YCDVVQL"/>
<keyword evidence="17" id="KW-0576">Peroxisome</keyword>
<name>A0A1Y1HZ50_KLENI</name>
<keyword evidence="7" id="KW-0962">Peroxisome biogenesis</keyword>
<dbReference type="PROSITE" id="PS50089">
    <property type="entry name" value="ZF_RING_2"/>
    <property type="match status" value="1"/>
</dbReference>
<dbReference type="SUPFAM" id="SSF57850">
    <property type="entry name" value="RING/U-box"/>
    <property type="match status" value="1"/>
</dbReference>
<organism evidence="22 23">
    <name type="scientific">Klebsormidium nitens</name>
    <name type="common">Green alga</name>
    <name type="synonym">Ulothrix nitens</name>
    <dbReference type="NCBI Taxonomy" id="105231"/>
    <lineage>
        <taxon>Eukaryota</taxon>
        <taxon>Viridiplantae</taxon>
        <taxon>Streptophyta</taxon>
        <taxon>Klebsormidiophyceae</taxon>
        <taxon>Klebsormidiales</taxon>
        <taxon>Klebsormidiaceae</taxon>
        <taxon>Klebsormidium</taxon>
    </lineage>
</organism>
<keyword evidence="14" id="KW-0653">Protein transport</keyword>
<feature type="compositionally biased region" description="Polar residues" evidence="19">
    <location>
        <begin position="148"/>
        <end position="168"/>
    </location>
</feature>
<dbReference type="OrthoDB" id="6270329at2759"/>
<dbReference type="PANTHER" id="PTHR23350">
    <property type="entry name" value="PEROXISOME ASSEMBLY PROTEIN 10"/>
    <property type="match status" value="1"/>
</dbReference>
<dbReference type="PANTHER" id="PTHR23350:SF0">
    <property type="entry name" value="PEROXISOME BIOGENESIS FACTOR 10"/>
    <property type="match status" value="1"/>
</dbReference>
<comment type="subcellular location">
    <subcellularLocation>
        <location evidence="2">Peroxisome membrane</location>
        <topology evidence="2">Multi-pass membrane protein</topology>
    </subcellularLocation>
</comment>
<keyword evidence="11 18" id="KW-0863">Zinc-finger</keyword>
<dbReference type="CDD" id="cd16527">
    <property type="entry name" value="RING-HC_PEX10"/>
    <property type="match status" value="1"/>
</dbReference>
<evidence type="ECO:0000256" key="1">
    <source>
        <dbReference type="ARBA" id="ARBA00000900"/>
    </source>
</evidence>
<evidence type="ECO:0000256" key="10">
    <source>
        <dbReference type="ARBA" id="ARBA00022723"/>
    </source>
</evidence>
<dbReference type="InterPro" id="IPR017907">
    <property type="entry name" value="Znf_RING_CS"/>
</dbReference>
<evidence type="ECO:0000256" key="6">
    <source>
        <dbReference type="ARBA" id="ARBA00022448"/>
    </source>
</evidence>
<accession>A0A1Y1HZ50</accession>
<dbReference type="SMART" id="SM00184">
    <property type="entry name" value="RING"/>
    <property type="match status" value="1"/>
</dbReference>
<evidence type="ECO:0000313" key="23">
    <source>
        <dbReference type="Proteomes" id="UP000054558"/>
    </source>
</evidence>
<sequence length="440" mass="48789">MASSSEAAMQGRQGRASRPAAQYVLPSFPPAAQPEVMRAAEKDEQYLKHVSDTCYDIARRYLGARRAAEYQNETRLAGRLLYYLLTTGTGIQTLGEEYCDIRQVFGPAALPPTSGRRASLVFLQTLFPYLMERASKRVAARGLAMSDSDVSQTFSPSHPVSESRTPLSENEGDAAAGLFQDAEDANEPSEEGSSGRPGPSESGRGSGTQVGEIEEESGISVRWTGVHERRVEVSEVWRGRRMRLGVTWLNFVRWWPTALPALREIAELGFRYHLMLFYFFGTYYNLSKRTTGVRYLFTGRGLDQRPRYNILGLFLFVQLAVVGGGLLRRQIIPTLTAAVQLQAREQTARRGRQGPLLLDADGIPVDDASSRKEAAQEAEVSISSKCALCLSVRTNPTATSCGHVFCWNCIAEWCNEKPECPLCRAPITHSELVCLYHADF</sequence>
<comment type="catalytic activity">
    <reaction evidence="1">
        <text>S-ubiquitinyl-[E2 ubiquitin-conjugating enzyme]-L-cysteine + [acceptor protein]-L-lysine = [E2 ubiquitin-conjugating enzyme]-L-cysteine + N(6)-ubiquitinyl-[acceptor protein]-L-lysine.</text>
        <dbReference type="EC" id="2.3.2.27"/>
    </reaction>
</comment>
<keyword evidence="23" id="KW-1185">Reference proteome</keyword>
<keyword evidence="9 20" id="KW-0812">Transmembrane</keyword>
<dbReference type="Gene3D" id="3.30.40.10">
    <property type="entry name" value="Zinc/RING finger domain, C3HC4 (zinc finger)"/>
    <property type="match status" value="1"/>
</dbReference>
<dbReference type="InterPro" id="IPR025654">
    <property type="entry name" value="PEX2/10"/>
</dbReference>
<feature type="transmembrane region" description="Helical" evidence="20">
    <location>
        <begin position="308"/>
        <end position="327"/>
    </location>
</feature>
<feature type="compositionally biased region" description="Low complexity" evidence="19">
    <location>
        <begin position="191"/>
        <end position="203"/>
    </location>
</feature>
<evidence type="ECO:0000256" key="14">
    <source>
        <dbReference type="ARBA" id="ARBA00022927"/>
    </source>
</evidence>
<evidence type="ECO:0000256" key="11">
    <source>
        <dbReference type="ARBA" id="ARBA00022771"/>
    </source>
</evidence>
<evidence type="ECO:0000256" key="9">
    <source>
        <dbReference type="ARBA" id="ARBA00022692"/>
    </source>
</evidence>
<dbReference type="GO" id="GO:0016558">
    <property type="term" value="P:protein import into peroxisome matrix"/>
    <property type="evidence" value="ECO:0000318"/>
    <property type="project" value="GO_Central"/>
</dbReference>
<evidence type="ECO:0000256" key="7">
    <source>
        <dbReference type="ARBA" id="ARBA00022593"/>
    </source>
</evidence>
<evidence type="ECO:0000256" key="17">
    <source>
        <dbReference type="ARBA" id="ARBA00023140"/>
    </source>
</evidence>
<evidence type="ECO:0000256" key="12">
    <source>
        <dbReference type="ARBA" id="ARBA00022786"/>
    </source>
</evidence>
<dbReference type="InterPro" id="IPR001841">
    <property type="entry name" value="Znf_RING"/>
</dbReference>
<evidence type="ECO:0000256" key="13">
    <source>
        <dbReference type="ARBA" id="ARBA00022833"/>
    </source>
</evidence>
<protein>
    <recommendedName>
        <fullName evidence="5">RING-type E3 ubiquitin transferase</fullName>
        <ecNumber evidence="5">2.3.2.27</ecNumber>
    </recommendedName>
</protein>
<evidence type="ECO:0000313" key="22">
    <source>
        <dbReference type="EMBL" id="GAQ83940.1"/>
    </source>
</evidence>
<dbReference type="InterPro" id="IPR013083">
    <property type="entry name" value="Znf_RING/FYVE/PHD"/>
</dbReference>
<dbReference type="Pfam" id="PF04757">
    <property type="entry name" value="Pex2_Pex12"/>
    <property type="match status" value="2"/>
</dbReference>
<feature type="transmembrane region" description="Helical" evidence="20">
    <location>
        <begin position="270"/>
        <end position="287"/>
    </location>
</feature>
<dbReference type="PROSITE" id="PS00518">
    <property type="entry name" value="ZF_RING_1"/>
    <property type="match status" value="1"/>
</dbReference>
<evidence type="ECO:0000256" key="18">
    <source>
        <dbReference type="PROSITE-ProRule" id="PRU00175"/>
    </source>
</evidence>
<dbReference type="EMBL" id="DF237118">
    <property type="protein sequence ID" value="GAQ83940.1"/>
    <property type="molecule type" value="Genomic_DNA"/>
</dbReference>
<dbReference type="Pfam" id="PF13639">
    <property type="entry name" value="zf-RING_2"/>
    <property type="match status" value="1"/>
</dbReference>
<keyword evidence="6" id="KW-0813">Transport</keyword>
<evidence type="ECO:0000256" key="4">
    <source>
        <dbReference type="ARBA" id="ARBA00008704"/>
    </source>
</evidence>
<keyword evidence="13" id="KW-0862">Zinc</keyword>
<dbReference type="EC" id="2.3.2.27" evidence="5"/>
<evidence type="ECO:0000256" key="3">
    <source>
        <dbReference type="ARBA" id="ARBA00004906"/>
    </source>
</evidence>
<feature type="domain" description="RING-type" evidence="21">
    <location>
        <begin position="386"/>
        <end position="424"/>
    </location>
</feature>